<keyword evidence="7" id="KW-1185">Reference proteome</keyword>
<dbReference type="Proteomes" id="UP000054321">
    <property type="component" value="Unassembled WGS sequence"/>
</dbReference>
<accession>A0A0C3DTI3</accession>
<gene>
    <name evidence="6" type="ORF">OIDMADRAFT_158009</name>
</gene>
<protein>
    <recommendedName>
        <fullName evidence="5">Xylanolytic transcriptional activator regulatory domain-containing protein</fullName>
    </recommendedName>
</protein>
<dbReference type="InParanoid" id="A0A0C3DTI3"/>
<dbReference type="PANTHER" id="PTHR47424:SF15">
    <property type="entry name" value="ZN(II)2CYS6 TRANSCRIPTION FACTOR (EUROFUNG)"/>
    <property type="match status" value="1"/>
</dbReference>
<keyword evidence="3" id="KW-0539">Nucleus</keyword>
<evidence type="ECO:0000256" key="2">
    <source>
        <dbReference type="ARBA" id="ARBA00023163"/>
    </source>
</evidence>
<dbReference type="GO" id="GO:0008270">
    <property type="term" value="F:zinc ion binding"/>
    <property type="evidence" value="ECO:0007669"/>
    <property type="project" value="InterPro"/>
</dbReference>
<organism evidence="6 7">
    <name type="scientific">Oidiodendron maius (strain Zn)</name>
    <dbReference type="NCBI Taxonomy" id="913774"/>
    <lineage>
        <taxon>Eukaryota</taxon>
        <taxon>Fungi</taxon>
        <taxon>Dikarya</taxon>
        <taxon>Ascomycota</taxon>
        <taxon>Pezizomycotina</taxon>
        <taxon>Leotiomycetes</taxon>
        <taxon>Leotiomycetes incertae sedis</taxon>
        <taxon>Myxotrichaceae</taxon>
        <taxon>Oidiodendron</taxon>
    </lineage>
</organism>
<dbReference type="GO" id="GO:0006351">
    <property type="term" value="P:DNA-templated transcription"/>
    <property type="evidence" value="ECO:0007669"/>
    <property type="project" value="InterPro"/>
</dbReference>
<dbReference type="PANTHER" id="PTHR47424">
    <property type="entry name" value="REGULATORY PROTEIN GAL4"/>
    <property type="match status" value="1"/>
</dbReference>
<dbReference type="InterPro" id="IPR007219">
    <property type="entry name" value="XnlR_reg_dom"/>
</dbReference>
<feature type="domain" description="Xylanolytic transcriptional activator regulatory" evidence="5">
    <location>
        <begin position="222"/>
        <end position="294"/>
    </location>
</feature>
<proteinExistence type="predicted"/>
<keyword evidence="4" id="KW-1133">Transmembrane helix</keyword>
<dbReference type="GO" id="GO:0000981">
    <property type="term" value="F:DNA-binding transcription factor activity, RNA polymerase II-specific"/>
    <property type="evidence" value="ECO:0007669"/>
    <property type="project" value="TreeGrafter"/>
</dbReference>
<dbReference type="STRING" id="913774.A0A0C3DTI3"/>
<dbReference type="HOGENOM" id="CLU_008137_0_1_1"/>
<keyword evidence="4" id="KW-0472">Membrane</keyword>
<feature type="transmembrane region" description="Helical" evidence="4">
    <location>
        <begin position="390"/>
        <end position="412"/>
    </location>
</feature>
<dbReference type="GO" id="GO:0005634">
    <property type="term" value="C:nucleus"/>
    <property type="evidence" value="ECO:0007669"/>
    <property type="project" value="TreeGrafter"/>
</dbReference>
<evidence type="ECO:0000313" key="6">
    <source>
        <dbReference type="EMBL" id="KIN05388.1"/>
    </source>
</evidence>
<evidence type="ECO:0000313" key="7">
    <source>
        <dbReference type="Proteomes" id="UP000054321"/>
    </source>
</evidence>
<reference evidence="6 7" key="1">
    <citation type="submission" date="2014-04" db="EMBL/GenBank/DDBJ databases">
        <authorList>
            <consortium name="DOE Joint Genome Institute"/>
            <person name="Kuo A."/>
            <person name="Martino E."/>
            <person name="Perotto S."/>
            <person name="Kohler A."/>
            <person name="Nagy L.G."/>
            <person name="Floudas D."/>
            <person name="Copeland A."/>
            <person name="Barry K.W."/>
            <person name="Cichocki N."/>
            <person name="Veneault-Fourrey C."/>
            <person name="LaButti K."/>
            <person name="Lindquist E.A."/>
            <person name="Lipzen A."/>
            <person name="Lundell T."/>
            <person name="Morin E."/>
            <person name="Murat C."/>
            <person name="Sun H."/>
            <person name="Tunlid A."/>
            <person name="Henrissat B."/>
            <person name="Grigoriev I.V."/>
            <person name="Hibbett D.S."/>
            <person name="Martin F."/>
            <person name="Nordberg H.P."/>
            <person name="Cantor M.N."/>
            <person name="Hua S.X."/>
        </authorList>
    </citation>
    <scope>NUCLEOTIDE SEQUENCE [LARGE SCALE GENOMIC DNA]</scope>
    <source>
        <strain evidence="6 7">Zn</strain>
    </source>
</reference>
<dbReference type="AlphaFoldDB" id="A0A0C3DTI3"/>
<reference evidence="7" key="2">
    <citation type="submission" date="2015-01" db="EMBL/GenBank/DDBJ databases">
        <title>Evolutionary Origins and Diversification of the Mycorrhizal Mutualists.</title>
        <authorList>
            <consortium name="DOE Joint Genome Institute"/>
            <consortium name="Mycorrhizal Genomics Consortium"/>
            <person name="Kohler A."/>
            <person name="Kuo A."/>
            <person name="Nagy L.G."/>
            <person name="Floudas D."/>
            <person name="Copeland A."/>
            <person name="Barry K.W."/>
            <person name="Cichocki N."/>
            <person name="Veneault-Fourrey C."/>
            <person name="LaButti K."/>
            <person name="Lindquist E.A."/>
            <person name="Lipzen A."/>
            <person name="Lundell T."/>
            <person name="Morin E."/>
            <person name="Murat C."/>
            <person name="Riley R."/>
            <person name="Ohm R."/>
            <person name="Sun H."/>
            <person name="Tunlid A."/>
            <person name="Henrissat B."/>
            <person name="Grigoriev I.V."/>
            <person name="Hibbett D.S."/>
            <person name="Martin F."/>
        </authorList>
    </citation>
    <scope>NUCLEOTIDE SEQUENCE [LARGE SCALE GENOMIC DNA]</scope>
    <source>
        <strain evidence="7">Zn</strain>
    </source>
</reference>
<dbReference type="Pfam" id="PF04082">
    <property type="entry name" value="Fungal_trans"/>
    <property type="match status" value="1"/>
</dbReference>
<dbReference type="SMART" id="SM00906">
    <property type="entry name" value="Fungal_trans"/>
    <property type="match status" value="1"/>
</dbReference>
<evidence type="ECO:0000256" key="4">
    <source>
        <dbReference type="SAM" id="Phobius"/>
    </source>
</evidence>
<evidence type="ECO:0000256" key="3">
    <source>
        <dbReference type="ARBA" id="ARBA00023242"/>
    </source>
</evidence>
<dbReference type="GO" id="GO:0000978">
    <property type="term" value="F:RNA polymerase II cis-regulatory region sequence-specific DNA binding"/>
    <property type="evidence" value="ECO:0007669"/>
    <property type="project" value="TreeGrafter"/>
</dbReference>
<dbReference type="EMBL" id="KN832872">
    <property type="protein sequence ID" value="KIN05388.1"/>
    <property type="molecule type" value="Genomic_DNA"/>
</dbReference>
<dbReference type="GO" id="GO:0000435">
    <property type="term" value="P:positive regulation of transcription from RNA polymerase II promoter by galactose"/>
    <property type="evidence" value="ECO:0007669"/>
    <property type="project" value="TreeGrafter"/>
</dbReference>
<evidence type="ECO:0000256" key="1">
    <source>
        <dbReference type="ARBA" id="ARBA00023015"/>
    </source>
</evidence>
<sequence length="559" mass="63633">MSSHLAAGRLSIVNLLYNEDAALPPSRPKTPVIPSTDVPASSNISQSLEADFCDTARDHASEPSRIRFKDSQRIYNTPNLSEKNVERKLIQVFFNNLHHLHPFLLVDEFMSRCEREVWSGNSKTEPQQNRKHFIALYNIVIAVGALIAGIGLLPEPETELNSSSRDSSKTQQTSSSIMLSVIYFRKSRVLLGDVFEVCSLESAQTLFLMSLYCQNSLKPHSCYMYSGMAVRTALAIGMPSESMSKSIVARKAARRTWWCIYSHEIDMCSSAGRRDSLRKPESYVIPFPKIKVRALELDEELTSWRRNLPSWLNLDSNAFREPEWASKQKLVLQLRYLNARILIHRPFLASVASQNVERLEANIDPCIDAARKTITLMYDSYAHRYYFRTWWYNSTYTLYAGMILLYIILLNYNKISGTELLRDVEKSHEILLSMKEASVARRSADLMLEVIEIAKTYLARRRLSMQQPAGSHLSSSQFGSLGMEPEMNVPNISMSENNDWQRTLFADDFLGLRRVDMLSTLIDPTILVDFAAENTYSAQNDPFLISGDPDTLGMWASPQ</sequence>
<keyword evidence="4" id="KW-0812">Transmembrane</keyword>
<dbReference type="InterPro" id="IPR051127">
    <property type="entry name" value="Fungal_SecMet_Regulators"/>
</dbReference>
<dbReference type="CDD" id="cd12148">
    <property type="entry name" value="fungal_TF_MHR"/>
    <property type="match status" value="1"/>
</dbReference>
<feature type="transmembrane region" description="Helical" evidence="4">
    <location>
        <begin position="133"/>
        <end position="153"/>
    </location>
</feature>
<evidence type="ECO:0000259" key="5">
    <source>
        <dbReference type="SMART" id="SM00906"/>
    </source>
</evidence>
<dbReference type="OrthoDB" id="2571985at2759"/>
<keyword evidence="1" id="KW-0805">Transcription regulation</keyword>
<keyword evidence="2" id="KW-0804">Transcription</keyword>
<name>A0A0C3DTI3_OIDMZ</name>